<protein>
    <submittedName>
        <fullName evidence="2">Helix-turn-helix transcriptional regulator</fullName>
    </submittedName>
</protein>
<dbReference type="InterPro" id="IPR001387">
    <property type="entry name" value="Cro/C1-type_HTH"/>
</dbReference>
<dbReference type="CDD" id="cd00093">
    <property type="entry name" value="HTH_XRE"/>
    <property type="match status" value="1"/>
</dbReference>
<dbReference type="SMART" id="SM00530">
    <property type="entry name" value="HTH_XRE"/>
    <property type="match status" value="1"/>
</dbReference>
<reference evidence="2 3" key="1">
    <citation type="submission" date="2020-02" db="EMBL/GenBank/DDBJ databases">
        <authorList>
            <person name="Kim M.K."/>
        </authorList>
    </citation>
    <scope>NUCLEOTIDE SEQUENCE [LARGE SCALE GENOMIC DNA]</scope>
    <source>
        <strain evidence="2 3">17J57-3</strain>
    </source>
</reference>
<accession>A0A6B3SXB8</accession>
<gene>
    <name evidence="2" type="ORF">G3574_21980</name>
</gene>
<evidence type="ECO:0000313" key="2">
    <source>
        <dbReference type="EMBL" id="NEX63756.1"/>
    </source>
</evidence>
<evidence type="ECO:0000313" key="3">
    <source>
        <dbReference type="Proteomes" id="UP000482155"/>
    </source>
</evidence>
<comment type="caution">
    <text evidence="2">The sequence shown here is derived from an EMBL/GenBank/DDBJ whole genome shotgun (WGS) entry which is preliminary data.</text>
</comment>
<dbReference type="AlphaFoldDB" id="A0A6B3SXB8"/>
<dbReference type="InterPro" id="IPR041413">
    <property type="entry name" value="MLTR_LBD"/>
</dbReference>
<dbReference type="PANTHER" id="PTHR35010">
    <property type="entry name" value="BLL4672 PROTEIN-RELATED"/>
    <property type="match status" value="1"/>
</dbReference>
<proteinExistence type="predicted"/>
<dbReference type="Proteomes" id="UP000482155">
    <property type="component" value="Unassembled WGS sequence"/>
</dbReference>
<dbReference type="RefSeq" id="WP_163967697.1">
    <property type="nucleotide sequence ID" value="NZ_JAAIVB010000075.1"/>
</dbReference>
<dbReference type="Gene3D" id="3.30.450.180">
    <property type="match status" value="1"/>
</dbReference>
<name>A0A6B3SXB8_9BURK</name>
<organism evidence="2 3">
    <name type="scientific">Noviherbaspirillum galbum</name>
    <dbReference type="NCBI Taxonomy" id="2709383"/>
    <lineage>
        <taxon>Bacteria</taxon>
        <taxon>Pseudomonadati</taxon>
        <taxon>Pseudomonadota</taxon>
        <taxon>Betaproteobacteria</taxon>
        <taxon>Burkholderiales</taxon>
        <taxon>Oxalobacteraceae</taxon>
        <taxon>Noviherbaspirillum</taxon>
    </lineage>
</organism>
<evidence type="ECO:0000259" key="1">
    <source>
        <dbReference type="PROSITE" id="PS50943"/>
    </source>
</evidence>
<dbReference type="PROSITE" id="PS50943">
    <property type="entry name" value="HTH_CROC1"/>
    <property type="match status" value="1"/>
</dbReference>
<dbReference type="PANTHER" id="PTHR35010:SF4">
    <property type="entry name" value="BLL5781 PROTEIN"/>
    <property type="match status" value="1"/>
</dbReference>
<dbReference type="GO" id="GO:0003677">
    <property type="term" value="F:DNA binding"/>
    <property type="evidence" value="ECO:0007669"/>
    <property type="project" value="InterPro"/>
</dbReference>
<dbReference type="InterPro" id="IPR010982">
    <property type="entry name" value="Lambda_DNA-bd_dom_sf"/>
</dbReference>
<dbReference type="EMBL" id="JAAIVB010000075">
    <property type="protein sequence ID" value="NEX63756.1"/>
    <property type="molecule type" value="Genomic_DNA"/>
</dbReference>
<dbReference type="Gene3D" id="1.10.260.40">
    <property type="entry name" value="lambda repressor-like DNA-binding domains"/>
    <property type="match status" value="1"/>
</dbReference>
<dbReference type="Pfam" id="PF01381">
    <property type="entry name" value="HTH_3"/>
    <property type="match status" value="1"/>
</dbReference>
<sequence>MTTTLSFPAASGRSAGDYLREWRQRRRMSQLDLALEAEISTRHLSFMETGRATPSREMVLRLSERLDVPLRERNAWLMAAGYAPMYSERKLDDPVAGPARKAMELVLAGHEPYPALAVDQHWNLVMHNRAVPFLLKGVSAALLAPPVNVLRLALHPEGLAPRIVNYMEWRGHLLARLRQQISVSDDAVLKDLLEVLAAYPMPAGQPGRADQALPGHDVQVVVPLRFDSEAGLLSLISTTTVFGTPVDVTFSELALESFFPADAATAAILRRVAGEE</sequence>
<dbReference type="Pfam" id="PF17765">
    <property type="entry name" value="MLTR_LBD"/>
    <property type="match status" value="1"/>
</dbReference>
<keyword evidence="3" id="KW-1185">Reference proteome</keyword>
<dbReference type="SUPFAM" id="SSF47413">
    <property type="entry name" value="lambda repressor-like DNA-binding domains"/>
    <property type="match status" value="1"/>
</dbReference>
<feature type="domain" description="HTH cro/C1-type" evidence="1">
    <location>
        <begin position="19"/>
        <end position="73"/>
    </location>
</feature>